<evidence type="ECO:0000259" key="4">
    <source>
        <dbReference type="PROSITE" id="PS01124"/>
    </source>
</evidence>
<evidence type="ECO:0000313" key="6">
    <source>
        <dbReference type="Proteomes" id="UP000289718"/>
    </source>
</evidence>
<dbReference type="PANTHER" id="PTHR46796:SF13">
    <property type="entry name" value="HTH-TYPE TRANSCRIPTIONAL ACTIVATOR RHAS"/>
    <property type="match status" value="1"/>
</dbReference>
<keyword evidence="2" id="KW-0238">DNA-binding</keyword>
<dbReference type="GO" id="GO:0003700">
    <property type="term" value="F:DNA-binding transcription factor activity"/>
    <property type="evidence" value="ECO:0007669"/>
    <property type="project" value="InterPro"/>
</dbReference>
<dbReference type="OrthoDB" id="112032at2"/>
<proteinExistence type="predicted"/>
<dbReference type="InterPro" id="IPR050204">
    <property type="entry name" value="AraC_XylS_family_regulators"/>
</dbReference>
<dbReference type="InterPro" id="IPR018062">
    <property type="entry name" value="HTH_AraC-typ_CS"/>
</dbReference>
<dbReference type="RefSeq" id="WP_129061817.1">
    <property type="nucleotide sequence ID" value="NZ_NXIE01000003.1"/>
</dbReference>
<dbReference type="Gene3D" id="1.10.10.60">
    <property type="entry name" value="Homeodomain-like"/>
    <property type="match status" value="1"/>
</dbReference>
<dbReference type="EMBL" id="NXIE01000003">
    <property type="protein sequence ID" value="RXK12761.1"/>
    <property type="molecule type" value="Genomic_DNA"/>
</dbReference>
<dbReference type="AlphaFoldDB" id="A0A4Q1AX82"/>
<name>A0A4Q1AX82_9BACT</name>
<dbReference type="SUPFAM" id="SSF46689">
    <property type="entry name" value="Homeodomain-like"/>
    <property type="match status" value="1"/>
</dbReference>
<feature type="domain" description="HTH araC/xylS-type" evidence="4">
    <location>
        <begin position="169"/>
        <end position="270"/>
    </location>
</feature>
<dbReference type="Pfam" id="PF20240">
    <property type="entry name" value="DUF6597"/>
    <property type="match status" value="1"/>
</dbReference>
<dbReference type="GO" id="GO:0043565">
    <property type="term" value="F:sequence-specific DNA binding"/>
    <property type="evidence" value="ECO:0007669"/>
    <property type="project" value="InterPro"/>
</dbReference>
<dbReference type="Pfam" id="PF12833">
    <property type="entry name" value="HTH_18"/>
    <property type="match status" value="1"/>
</dbReference>
<evidence type="ECO:0000256" key="1">
    <source>
        <dbReference type="ARBA" id="ARBA00023015"/>
    </source>
</evidence>
<dbReference type="Proteomes" id="UP000289718">
    <property type="component" value="Unassembled WGS sequence"/>
</dbReference>
<organism evidence="5 6">
    <name type="scientific">Halarcobacter mediterraneus</name>
    <dbReference type="NCBI Taxonomy" id="2023153"/>
    <lineage>
        <taxon>Bacteria</taxon>
        <taxon>Pseudomonadati</taxon>
        <taxon>Campylobacterota</taxon>
        <taxon>Epsilonproteobacteria</taxon>
        <taxon>Campylobacterales</taxon>
        <taxon>Arcobacteraceae</taxon>
        <taxon>Halarcobacter</taxon>
    </lineage>
</organism>
<accession>A0A4Q1AX82</accession>
<keyword evidence="6" id="KW-1185">Reference proteome</keyword>
<sequence length="285" mass="33789">MNYFNEELNNIGFKLIEPCKELKPFLQSFWIVKFKKIPSFLPLKIVSDGNSGFIINFSSEFTLTIEDKTEICKEKFLYFPPSKNPAFVKAKKDIDIIGVRFNAAGVYRFFDKDISGFDKNIHIIENSSSWQIDNLYKQLFKEKKLKNKISILESFLLNKLNNSKQQNSPWIFDFINEIKFNKGNINLEELCEEFSLSLRHVQRRFKKEVGLSPKVYCRIIRIQDTKKTLSSLMINSFTSISYDKGFFDQSHFINEFKTFMKETPKQYFQKKLEMAKKFSFKKYKN</sequence>
<protein>
    <recommendedName>
        <fullName evidence="4">HTH araC/xylS-type domain-containing protein</fullName>
    </recommendedName>
</protein>
<dbReference type="PANTHER" id="PTHR46796">
    <property type="entry name" value="HTH-TYPE TRANSCRIPTIONAL ACTIVATOR RHAS-RELATED"/>
    <property type="match status" value="1"/>
</dbReference>
<reference evidence="5 6" key="1">
    <citation type="submission" date="2017-09" db="EMBL/GenBank/DDBJ databases">
        <title>Genomics of the genus Arcobacter.</title>
        <authorList>
            <person name="Perez-Cataluna A."/>
            <person name="Figueras M.J."/>
            <person name="Salas-Masso N."/>
        </authorList>
    </citation>
    <scope>NUCLEOTIDE SEQUENCE [LARGE SCALE GENOMIC DNA]</scope>
    <source>
        <strain evidence="5 6">F156-34</strain>
    </source>
</reference>
<keyword evidence="3" id="KW-0804">Transcription</keyword>
<comment type="caution">
    <text evidence="5">The sequence shown here is derived from an EMBL/GenBank/DDBJ whole genome shotgun (WGS) entry which is preliminary data.</text>
</comment>
<dbReference type="PROSITE" id="PS00041">
    <property type="entry name" value="HTH_ARAC_FAMILY_1"/>
    <property type="match status" value="1"/>
</dbReference>
<evidence type="ECO:0000256" key="3">
    <source>
        <dbReference type="ARBA" id="ARBA00023163"/>
    </source>
</evidence>
<keyword evidence="1" id="KW-0805">Transcription regulation</keyword>
<gene>
    <name evidence="5" type="ORF">CP965_09305</name>
</gene>
<dbReference type="InterPro" id="IPR046532">
    <property type="entry name" value="DUF6597"/>
</dbReference>
<dbReference type="PROSITE" id="PS01124">
    <property type="entry name" value="HTH_ARAC_FAMILY_2"/>
    <property type="match status" value="1"/>
</dbReference>
<dbReference type="SMART" id="SM00342">
    <property type="entry name" value="HTH_ARAC"/>
    <property type="match status" value="1"/>
</dbReference>
<dbReference type="InterPro" id="IPR009057">
    <property type="entry name" value="Homeodomain-like_sf"/>
</dbReference>
<evidence type="ECO:0000256" key="2">
    <source>
        <dbReference type="ARBA" id="ARBA00023125"/>
    </source>
</evidence>
<evidence type="ECO:0000313" key="5">
    <source>
        <dbReference type="EMBL" id="RXK12761.1"/>
    </source>
</evidence>
<dbReference type="InterPro" id="IPR018060">
    <property type="entry name" value="HTH_AraC"/>
</dbReference>